<dbReference type="EMBL" id="BAAAFG010000015">
    <property type="protein sequence ID" value="GAA0872755.1"/>
    <property type="molecule type" value="Genomic_DNA"/>
</dbReference>
<dbReference type="InterPro" id="IPR014710">
    <property type="entry name" value="RmlC-like_jellyroll"/>
</dbReference>
<evidence type="ECO:0000313" key="7">
    <source>
        <dbReference type="Proteomes" id="UP001500507"/>
    </source>
</evidence>
<evidence type="ECO:0000256" key="4">
    <source>
        <dbReference type="ARBA" id="ARBA00019595"/>
    </source>
</evidence>
<comment type="catalytic activity">
    <reaction evidence="1 5">
        <text>dTDP-4-dehydro-6-deoxy-alpha-D-glucose = dTDP-4-dehydro-beta-L-rhamnose</text>
        <dbReference type="Rhea" id="RHEA:16969"/>
        <dbReference type="ChEBI" id="CHEBI:57649"/>
        <dbReference type="ChEBI" id="CHEBI:62830"/>
        <dbReference type="EC" id="5.1.3.13"/>
    </reaction>
</comment>
<accession>A0ABN1MII5</accession>
<proteinExistence type="inferred from homology"/>
<gene>
    <name evidence="6" type="primary">rfbC</name>
    <name evidence="6" type="ORF">GCM10009117_19020</name>
</gene>
<dbReference type="CDD" id="cd00438">
    <property type="entry name" value="cupin_RmlC"/>
    <property type="match status" value="1"/>
</dbReference>
<evidence type="ECO:0000256" key="5">
    <source>
        <dbReference type="RuleBase" id="RU364069"/>
    </source>
</evidence>
<keyword evidence="5" id="KW-0413">Isomerase</keyword>
<dbReference type="EC" id="5.1.3.13" evidence="3 5"/>
<reference evidence="6 7" key="1">
    <citation type="journal article" date="2019" name="Int. J. Syst. Evol. Microbiol.">
        <title>The Global Catalogue of Microorganisms (GCM) 10K type strain sequencing project: providing services to taxonomists for standard genome sequencing and annotation.</title>
        <authorList>
            <consortium name="The Broad Institute Genomics Platform"/>
            <consortium name="The Broad Institute Genome Sequencing Center for Infectious Disease"/>
            <person name="Wu L."/>
            <person name="Ma J."/>
        </authorList>
    </citation>
    <scope>NUCLEOTIDE SEQUENCE [LARGE SCALE GENOMIC DNA]</scope>
    <source>
        <strain evidence="6 7">JCM 16082</strain>
    </source>
</reference>
<dbReference type="Proteomes" id="UP001500507">
    <property type="component" value="Unassembled WGS sequence"/>
</dbReference>
<dbReference type="NCBIfam" id="TIGR01221">
    <property type="entry name" value="rmlC"/>
    <property type="match status" value="1"/>
</dbReference>
<evidence type="ECO:0000256" key="1">
    <source>
        <dbReference type="ARBA" id="ARBA00001298"/>
    </source>
</evidence>
<evidence type="ECO:0000256" key="2">
    <source>
        <dbReference type="ARBA" id="ARBA00001997"/>
    </source>
</evidence>
<organism evidence="6 7">
    <name type="scientific">Gangjinia marincola</name>
    <dbReference type="NCBI Taxonomy" id="578463"/>
    <lineage>
        <taxon>Bacteria</taxon>
        <taxon>Pseudomonadati</taxon>
        <taxon>Bacteroidota</taxon>
        <taxon>Flavobacteriia</taxon>
        <taxon>Flavobacteriales</taxon>
        <taxon>Flavobacteriaceae</taxon>
        <taxon>Gangjinia</taxon>
    </lineage>
</organism>
<dbReference type="PANTHER" id="PTHR21047:SF2">
    <property type="entry name" value="THYMIDINE DIPHOSPHO-4-KETO-RHAMNOSE 3,5-EPIMERASE"/>
    <property type="match status" value="1"/>
</dbReference>
<name>A0ABN1MII5_9FLAO</name>
<protein>
    <recommendedName>
        <fullName evidence="4 5">dTDP-4-dehydrorhamnose 3,5-epimerase</fullName>
        <ecNumber evidence="3 5">5.1.3.13</ecNumber>
    </recommendedName>
    <alternativeName>
        <fullName evidence="5">Thymidine diphospho-4-keto-rhamnose 3,5-epimerase</fullName>
    </alternativeName>
</protein>
<keyword evidence="7" id="KW-1185">Reference proteome</keyword>
<comment type="similarity">
    <text evidence="5">Belongs to the dTDP-4-dehydrorhamnose 3,5-epimerase family.</text>
</comment>
<dbReference type="RefSeq" id="WP_343766619.1">
    <property type="nucleotide sequence ID" value="NZ_BAAAFG010000015.1"/>
</dbReference>
<dbReference type="Gene3D" id="2.60.120.10">
    <property type="entry name" value="Jelly Rolls"/>
    <property type="match status" value="1"/>
</dbReference>
<dbReference type="Pfam" id="PF00908">
    <property type="entry name" value="dTDP_sugar_isom"/>
    <property type="match status" value="1"/>
</dbReference>
<comment type="caution">
    <text evidence="6">The sequence shown here is derived from an EMBL/GenBank/DDBJ whole genome shotgun (WGS) entry which is preliminary data.</text>
</comment>
<dbReference type="SUPFAM" id="SSF51182">
    <property type="entry name" value="RmlC-like cupins"/>
    <property type="match status" value="1"/>
</dbReference>
<sequence>MNIDKTPIEGCYLIKPKVFKDDRGSFMETYNSQTFTELTGLNPKFVQDNQSVSAYGTVRGLHFQEGKYAQSKLVRVIEGEVLDLVVDLRPLSKTFKKSFSIKLSKENNFQLFIPRGLAHGFSVLKQNTIFCYKCDNFYHKGSERGIRYNDPELNLDWHLNQDDMILSKKDKDLPTLREYLDDRKAQG</sequence>
<comment type="pathway">
    <text evidence="5">Carbohydrate biosynthesis; dTDP-L-rhamnose biosynthesis.</text>
</comment>
<comment type="function">
    <text evidence="2 5">Catalyzes the epimerization of the C3' and C5'positions of dTDP-6-deoxy-D-xylo-4-hexulose, forming dTDP-6-deoxy-L-lyxo-4-hexulose.</text>
</comment>
<evidence type="ECO:0000256" key="3">
    <source>
        <dbReference type="ARBA" id="ARBA00012098"/>
    </source>
</evidence>
<comment type="subunit">
    <text evidence="5">Homodimer.</text>
</comment>
<dbReference type="InterPro" id="IPR011051">
    <property type="entry name" value="RmlC_Cupin_sf"/>
</dbReference>
<evidence type="ECO:0000313" key="6">
    <source>
        <dbReference type="EMBL" id="GAA0872755.1"/>
    </source>
</evidence>
<dbReference type="InterPro" id="IPR000888">
    <property type="entry name" value="RmlC-like"/>
</dbReference>
<dbReference type="PANTHER" id="PTHR21047">
    <property type="entry name" value="DTDP-6-DEOXY-D-GLUCOSE-3,5 EPIMERASE"/>
    <property type="match status" value="1"/>
</dbReference>